<dbReference type="OrthoDB" id="9776438at2"/>
<name>A0A3G8ZHN4_9ACTN</name>
<feature type="domain" description="Luciferase-like" evidence="3">
    <location>
        <begin position="1"/>
        <end position="299"/>
    </location>
</feature>
<accession>A0A3G8ZHN4</accession>
<evidence type="ECO:0000259" key="3">
    <source>
        <dbReference type="Pfam" id="PF00296"/>
    </source>
</evidence>
<organism evidence="4 5">
    <name type="scientific">Nakamurella antarctica</name>
    <dbReference type="NCBI Taxonomy" id="1902245"/>
    <lineage>
        <taxon>Bacteria</taxon>
        <taxon>Bacillati</taxon>
        <taxon>Actinomycetota</taxon>
        <taxon>Actinomycetes</taxon>
        <taxon>Nakamurellales</taxon>
        <taxon>Nakamurellaceae</taxon>
        <taxon>Nakamurella</taxon>
    </lineage>
</organism>
<dbReference type="PANTHER" id="PTHR30137:SF8">
    <property type="entry name" value="BLR5498 PROTEIN"/>
    <property type="match status" value="1"/>
</dbReference>
<dbReference type="RefSeq" id="WP_124797544.1">
    <property type="nucleotide sequence ID" value="NZ_CP034170.1"/>
</dbReference>
<dbReference type="Proteomes" id="UP000268084">
    <property type="component" value="Chromosome"/>
</dbReference>
<dbReference type="GO" id="GO:0005829">
    <property type="term" value="C:cytosol"/>
    <property type="evidence" value="ECO:0007669"/>
    <property type="project" value="TreeGrafter"/>
</dbReference>
<dbReference type="GO" id="GO:0004497">
    <property type="term" value="F:monooxygenase activity"/>
    <property type="evidence" value="ECO:0007669"/>
    <property type="project" value="UniProtKB-KW"/>
</dbReference>
<evidence type="ECO:0000313" key="5">
    <source>
        <dbReference type="Proteomes" id="UP000268084"/>
    </source>
</evidence>
<dbReference type="AlphaFoldDB" id="A0A3G8ZHN4"/>
<dbReference type="SUPFAM" id="SSF51679">
    <property type="entry name" value="Bacterial luciferase-like"/>
    <property type="match status" value="1"/>
</dbReference>
<proteinExistence type="predicted"/>
<evidence type="ECO:0000256" key="1">
    <source>
        <dbReference type="ARBA" id="ARBA00023002"/>
    </source>
</evidence>
<keyword evidence="1" id="KW-0560">Oxidoreductase</keyword>
<dbReference type="InterPro" id="IPR011251">
    <property type="entry name" value="Luciferase-like_dom"/>
</dbReference>
<dbReference type="InterPro" id="IPR050766">
    <property type="entry name" value="Bact_Lucif_Oxidored"/>
</dbReference>
<keyword evidence="5" id="KW-1185">Reference proteome</keyword>
<reference evidence="4 5" key="1">
    <citation type="submission" date="2018-11" db="EMBL/GenBank/DDBJ databases">
        <authorList>
            <person name="Da X."/>
        </authorList>
    </citation>
    <scope>NUCLEOTIDE SEQUENCE [LARGE SCALE GENOMIC DNA]</scope>
    <source>
        <strain evidence="4 5">S14-144</strain>
    </source>
</reference>
<evidence type="ECO:0000256" key="2">
    <source>
        <dbReference type="ARBA" id="ARBA00023033"/>
    </source>
</evidence>
<dbReference type="InterPro" id="IPR036661">
    <property type="entry name" value="Luciferase-like_sf"/>
</dbReference>
<protein>
    <submittedName>
        <fullName evidence="4">LLM class flavin-dependent oxidoreductase</fullName>
    </submittedName>
</protein>
<evidence type="ECO:0000313" key="4">
    <source>
        <dbReference type="EMBL" id="AZI56859.1"/>
    </source>
</evidence>
<gene>
    <name evidence="4" type="ORF">EH165_00405</name>
</gene>
<sequence>MEFGVYTFGDIHPDPLTGAKTDPGQRLKEIIDRITFADELGLHYFGIGEHHRPEYSISAPATVLAAAATVTKKIKLGSAVTVLSTEDPVRVYQQFATIDLLSNGRAELLAGRGSFIESFPLFGYELADYDELYEEKLALLLKIDERPEITWSGHHRPALVNQVVLPRPVGGHLSISIATGGNPESSARAGLIGLPINYAIIGGQPERFAPLVNLYHEAYAQGPGVLGADKVTVSAFGFVAEESAAATDTYFPYWMDSMGRIARERRFSPPSEASYVDQTGHRGALFVGSPEEIAERIVYQHGHLKMDRLALQMDLSGVPHHLVMKSIELLATEVMPMVNRELGH</sequence>
<dbReference type="KEGG" id="nak:EH165_00405"/>
<dbReference type="PANTHER" id="PTHR30137">
    <property type="entry name" value="LUCIFERASE-LIKE MONOOXYGENASE"/>
    <property type="match status" value="1"/>
</dbReference>
<keyword evidence="2" id="KW-0503">Monooxygenase</keyword>
<dbReference type="Pfam" id="PF00296">
    <property type="entry name" value="Bac_luciferase"/>
    <property type="match status" value="1"/>
</dbReference>
<reference evidence="4 5" key="2">
    <citation type="submission" date="2018-12" db="EMBL/GenBank/DDBJ databases">
        <title>Nakamurella antarcticus sp. nov., isolated from Antarctica South Shetland Islands soil.</title>
        <authorList>
            <person name="Peng F."/>
        </authorList>
    </citation>
    <scope>NUCLEOTIDE SEQUENCE [LARGE SCALE GENOMIC DNA]</scope>
    <source>
        <strain evidence="4 5">S14-144</strain>
    </source>
</reference>
<dbReference type="GO" id="GO:0016705">
    <property type="term" value="F:oxidoreductase activity, acting on paired donors, with incorporation or reduction of molecular oxygen"/>
    <property type="evidence" value="ECO:0007669"/>
    <property type="project" value="InterPro"/>
</dbReference>
<dbReference type="EMBL" id="CP034170">
    <property type="protein sequence ID" value="AZI56859.1"/>
    <property type="molecule type" value="Genomic_DNA"/>
</dbReference>
<dbReference type="Gene3D" id="3.20.20.30">
    <property type="entry name" value="Luciferase-like domain"/>
    <property type="match status" value="1"/>
</dbReference>